<dbReference type="SUPFAM" id="SSF47928">
    <property type="entry name" value="N-terminal domain of the delta subunit of the F1F0-ATP synthase"/>
    <property type="match status" value="1"/>
</dbReference>
<comment type="function">
    <text evidence="7">This protein is part of the stalk that links CF(0) to CF(1). It either transmits conformational changes from CF(0) to CF(1) or is implicated in proton conduction.</text>
</comment>
<evidence type="ECO:0000256" key="1">
    <source>
        <dbReference type="ARBA" id="ARBA00004370"/>
    </source>
</evidence>
<comment type="subcellular location">
    <subcellularLocation>
        <location evidence="7">Cell membrane</location>
        <topology evidence="7">Peripheral membrane protein</topology>
    </subcellularLocation>
    <subcellularLocation>
        <location evidence="1">Membrane</location>
    </subcellularLocation>
</comment>
<dbReference type="Pfam" id="PF00213">
    <property type="entry name" value="OSCP"/>
    <property type="match status" value="1"/>
</dbReference>
<dbReference type="PRINTS" id="PR00125">
    <property type="entry name" value="ATPASEDELTA"/>
</dbReference>
<keyword evidence="7" id="KW-1003">Cell membrane</keyword>
<keyword evidence="4 7" id="KW-0406">Ion transport</keyword>
<keyword evidence="7" id="KW-0139">CF(1)</keyword>
<dbReference type="InterPro" id="IPR026015">
    <property type="entry name" value="ATP_synth_OSCP/delta_N_sf"/>
</dbReference>
<dbReference type="Gene3D" id="1.10.520.20">
    <property type="entry name" value="N-terminal domain of the delta subunit of the F1F0-ATP synthase"/>
    <property type="match status" value="1"/>
</dbReference>
<evidence type="ECO:0000256" key="3">
    <source>
        <dbReference type="ARBA" id="ARBA00022781"/>
    </source>
</evidence>
<sequence length="184" mass="21476">MYVKRNVSAYAVAIYDLVKEQNKFEEIQSQFETVKDMFALHPEFMSYLGNDLIPEEERMKTIDIAFDTFDEIIRNTLKVIISRRMASYIVKIIIEYLKLSNNELKIRFAIVQSAFPLSEQQLDAIREKVQSVTRRTVVLKNEVVPGLISGIKIVSKTEVLEMNLLHDLIKLRNEVIKHENEKEV</sequence>
<organism evidence="8 9">
    <name type="scientific">Mycoplasma seminis</name>
    <dbReference type="NCBI Taxonomy" id="512749"/>
    <lineage>
        <taxon>Bacteria</taxon>
        <taxon>Bacillati</taxon>
        <taxon>Mycoplasmatota</taxon>
        <taxon>Mollicutes</taxon>
        <taxon>Mycoplasmataceae</taxon>
        <taxon>Mycoplasma</taxon>
    </lineage>
</organism>
<evidence type="ECO:0000256" key="7">
    <source>
        <dbReference type="HAMAP-Rule" id="MF_01416"/>
    </source>
</evidence>
<dbReference type="NCBIfam" id="TIGR01145">
    <property type="entry name" value="ATP_synt_delta"/>
    <property type="match status" value="1"/>
</dbReference>
<comment type="function">
    <text evidence="7">F(1)F(0) ATP synthase produces ATP from ADP in the presence of a proton or sodium gradient. F-type ATPases consist of two structural domains, F(1) containing the extramembraneous catalytic core and F(0) containing the membrane proton channel, linked together by a central stalk and a peripheral stalk. During catalysis, ATP synthesis in the catalytic domain of F(1) is coupled via a rotary mechanism of the central stalk subunits to proton translocation.</text>
</comment>
<keyword evidence="5 7" id="KW-0472">Membrane</keyword>
<gene>
    <name evidence="7 8" type="primary">atpH</name>
    <name evidence="8" type="ORF">Q8852_01890</name>
</gene>
<keyword evidence="3 7" id="KW-0375">Hydrogen ion transport</keyword>
<evidence type="ECO:0000256" key="6">
    <source>
        <dbReference type="ARBA" id="ARBA00023310"/>
    </source>
</evidence>
<evidence type="ECO:0000313" key="8">
    <source>
        <dbReference type="EMBL" id="WLP85876.1"/>
    </source>
</evidence>
<protein>
    <recommendedName>
        <fullName evidence="7">ATP synthase subunit delta</fullName>
    </recommendedName>
    <alternativeName>
        <fullName evidence="7">ATP synthase F(1) sector subunit delta</fullName>
    </alternativeName>
    <alternativeName>
        <fullName evidence="7">F-type ATPase subunit delta</fullName>
        <shortName evidence="7">F-ATPase subunit delta</shortName>
    </alternativeName>
</protein>
<keyword evidence="9" id="KW-1185">Reference proteome</keyword>
<dbReference type="Proteomes" id="UP001237011">
    <property type="component" value="Chromosome"/>
</dbReference>
<reference evidence="8" key="1">
    <citation type="submission" date="2023-08" db="EMBL/GenBank/DDBJ databases">
        <title>Complete genome sequence of Mycoplasma seminis 2200.</title>
        <authorList>
            <person name="Spergser J."/>
        </authorList>
    </citation>
    <scope>NUCLEOTIDE SEQUENCE [LARGE SCALE GENOMIC DNA]</scope>
    <source>
        <strain evidence="8">2200</strain>
    </source>
</reference>
<evidence type="ECO:0000313" key="9">
    <source>
        <dbReference type="Proteomes" id="UP001237011"/>
    </source>
</evidence>
<dbReference type="PANTHER" id="PTHR11910">
    <property type="entry name" value="ATP SYNTHASE DELTA CHAIN"/>
    <property type="match status" value="1"/>
</dbReference>
<proteinExistence type="inferred from homology"/>
<dbReference type="EMBL" id="CP132191">
    <property type="protein sequence ID" value="WLP85876.1"/>
    <property type="molecule type" value="Genomic_DNA"/>
</dbReference>
<evidence type="ECO:0000256" key="5">
    <source>
        <dbReference type="ARBA" id="ARBA00023136"/>
    </source>
</evidence>
<dbReference type="InterPro" id="IPR000711">
    <property type="entry name" value="ATPase_OSCP/dsu"/>
</dbReference>
<name>A0ABY9HC88_9MOLU</name>
<dbReference type="HAMAP" id="MF_01416">
    <property type="entry name" value="ATP_synth_delta_bact"/>
    <property type="match status" value="1"/>
</dbReference>
<keyword evidence="6 7" id="KW-0066">ATP synthesis</keyword>
<comment type="similarity">
    <text evidence="7">Belongs to the ATPase delta chain family.</text>
</comment>
<accession>A0ABY9HC88</accession>
<keyword evidence="2 7" id="KW-0813">Transport</keyword>
<evidence type="ECO:0000256" key="2">
    <source>
        <dbReference type="ARBA" id="ARBA00022448"/>
    </source>
</evidence>
<evidence type="ECO:0000256" key="4">
    <source>
        <dbReference type="ARBA" id="ARBA00023065"/>
    </source>
</evidence>
<dbReference type="RefSeq" id="WP_305938299.1">
    <property type="nucleotide sequence ID" value="NZ_CP132191.1"/>
</dbReference>